<comment type="similarity">
    <text evidence="5">Belongs to the carotenoid/retinoid oxidoreductase family. CrtP subfamily.</text>
</comment>
<evidence type="ECO:0000256" key="2">
    <source>
        <dbReference type="ARBA" id="ARBA00022746"/>
    </source>
</evidence>
<dbReference type="GO" id="GO:0016491">
    <property type="term" value="F:oxidoreductase activity"/>
    <property type="evidence" value="ECO:0007669"/>
    <property type="project" value="UniProtKB-KW"/>
</dbReference>
<evidence type="ECO:0000256" key="8">
    <source>
        <dbReference type="ARBA" id="ARBA00042619"/>
    </source>
</evidence>
<dbReference type="NCBIfam" id="TIGR02734">
    <property type="entry name" value="crtI_fam"/>
    <property type="match status" value="1"/>
</dbReference>
<evidence type="ECO:0000256" key="9">
    <source>
        <dbReference type="ARBA" id="ARBA00048532"/>
    </source>
</evidence>
<dbReference type="InterPro" id="IPR002937">
    <property type="entry name" value="Amino_oxidase"/>
</dbReference>
<dbReference type="GO" id="GO:0016117">
    <property type="term" value="P:carotenoid biosynthetic process"/>
    <property type="evidence" value="ECO:0007669"/>
    <property type="project" value="UniProtKB-KW"/>
</dbReference>
<sequence>MDVIVIGGGMGGLSAGIQLAARGARVTLFEKNERVGGKLNVWSDDGFLFDTGPHVLTMLWAIDEIFAAAGRRLADAVDLIPLDTICRYHFPDGATLDAPADRDAATQAIAEFAPGEEQGFARFLDYARRVSDATTDPFLRNDFGASVHGAPTREQWGQLREFLALKPWRTLRDVVREHFSDPRLRDVFELYALYSGSHPARSSGIFATVADVQWRQGTYYVRGGLYKLAEALVELARDVGVSIQTSSPVREIIVKNGRARGVALENGARHYADAVVCNEDTLAAYKSLLAPQSRPHYPDRKADAVETSTSAFLLLLGVRGEYPQLAHHNSFLSTDLEAEFGSIFDRHRPADDPTVGVACQSVTDPSKAPPGCSNLFLMTNPPALSDAFDWTREAASYREIVLNKLEAMGLKGLRDRIVVEQMWTPLDLQSRYNARRGAVYGLSSNGWRNAFLRPPNVCPDVKGLYFVGGGTHPGGGLPLCALSGTNVARQLQANHRREFPS</sequence>
<dbReference type="OrthoDB" id="9814556at2"/>
<name>A0A402D6H0_9BACT</name>
<keyword evidence="2 10" id="KW-0125">Carotenoid biosynthesis</keyword>
<dbReference type="PANTHER" id="PTHR43734">
    <property type="entry name" value="PHYTOENE DESATURASE"/>
    <property type="match status" value="1"/>
</dbReference>
<evidence type="ECO:0000313" key="12">
    <source>
        <dbReference type="EMBL" id="BDI32472.1"/>
    </source>
</evidence>
<dbReference type="AlphaFoldDB" id="A0A402D6H0"/>
<comment type="cofactor">
    <cofactor evidence="1">
        <name>FAD</name>
        <dbReference type="ChEBI" id="CHEBI:57692"/>
    </cofactor>
</comment>
<dbReference type="RefSeq" id="WP_119325047.1">
    <property type="nucleotide sequence ID" value="NZ_AP025739.1"/>
</dbReference>
<evidence type="ECO:0000313" key="13">
    <source>
        <dbReference type="Proteomes" id="UP000287394"/>
    </source>
</evidence>
<evidence type="ECO:0000256" key="1">
    <source>
        <dbReference type="ARBA" id="ARBA00001974"/>
    </source>
</evidence>
<evidence type="ECO:0000256" key="10">
    <source>
        <dbReference type="RuleBase" id="RU362075"/>
    </source>
</evidence>
<accession>A0A402D6H0</accession>
<protein>
    <recommendedName>
        <fullName evidence="6">4,4'-diaponeurosporene oxygenase</fullName>
    </recommendedName>
    <alternativeName>
        <fullName evidence="7">4,4'-diaponeurosporene oxidase</fullName>
    </alternativeName>
    <alternativeName>
        <fullName evidence="8">Carotenoid oxidase</fullName>
    </alternativeName>
</protein>
<dbReference type="InterPro" id="IPR014105">
    <property type="entry name" value="Carotenoid/retinoid_OxRdtase"/>
</dbReference>
<reference evidence="12 13" key="1">
    <citation type="journal article" date="2019" name="Int. J. Syst. Evol. Microbiol.">
        <title>Capsulimonas corticalis gen. nov., sp. nov., an aerobic capsulated bacterium, of a novel bacterial order, Capsulimonadales ord. nov., of the class Armatimonadia of the phylum Armatimonadetes.</title>
        <authorList>
            <person name="Li J."/>
            <person name="Kudo C."/>
            <person name="Tonouchi A."/>
        </authorList>
    </citation>
    <scope>NUCLEOTIDE SEQUENCE [LARGE SCALE GENOMIC DNA]</scope>
    <source>
        <strain evidence="12 13">AX-7</strain>
    </source>
</reference>
<dbReference type="Gene3D" id="3.50.50.60">
    <property type="entry name" value="FAD/NAD(P)-binding domain"/>
    <property type="match status" value="2"/>
</dbReference>
<evidence type="ECO:0000256" key="3">
    <source>
        <dbReference type="ARBA" id="ARBA00023002"/>
    </source>
</evidence>
<keyword evidence="3 10" id="KW-0560">Oxidoreductase</keyword>
<keyword evidence="13" id="KW-1185">Reference proteome</keyword>
<feature type="domain" description="Amine oxidase" evidence="11">
    <location>
        <begin position="10"/>
        <end position="491"/>
    </location>
</feature>
<comment type="pathway">
    <text evidence="4">Carotenoid biosynthesis; staphyloxanthin biosynthesis; staphyloxanthin from farnesyl diphosphate: step 3/5.</text>
</comment>
<evidence type="ECO:0000256" key="7">
    <source>
        <dbReference type="ARBA" id="ARBA00041900"/>
    </source>
</evidence>
<dbReference type="SUPFAM" id="SSF51905">
    <property type="entry name" value="FAD/NAD(P)-binding domain"/>
    <property type="match status" value="1"/>
</dbReference>
<organism evidence="12 13">
    <name type="scientific">Capsulimonas corticalis</name>
    <dbReference type="NCBI Taxonomy" id="2219043"/>
    <lineage>
        <taxon>Bacteria</taxon>
        <taxon>Bacillati</taxon>
        <taxon>Armatimonadota</taxon>
        <taxon>Armatimonadia</taxon>
        <taxon>Capsulimonadales</taxon>
        <taxon>Capsulimonadaceae</taxon>
        <taxon>Capsulimonas</taxon>
    </lineage>
</organism>
<dbReference type="InterPro" id="IPR036188">
    <property type="entry name" value="FAD/NAD-bd_sf"/>
</dbReference>
<dbReference type="Pfam" id="PF01593">
    <property type="entry name" value="Amino_oxidase"/>
    <property type="match status" value="1"/>
</dbReference>
<proteinExistence type="inferred from homology"/>
<evidence type="ECO:0000256" key="6">
    <source>
        <dbReference type="ARBA" id="ARBA00039159"/>
    </source>
</evidence>
<dbReference type="EMBL" id="AP025739">
    <property type="protein sequence ID" value="BDI32472.1"/>
    <property type="molecule type" value="Genomic_DNA"/>
</dbReference>
<comment type="catalytic activity">
    <reaction evidence="9">
        <text>all-trans-4,4'-diaponeurosporene + 2 AH2 + 2 O2 = 4,4'-diaponeurosporenal + 2 A + 3 H2O</text>
        <dbReference type="Rhea" id="RHEA:56104"/>
        <dbReference type="ChEBI" id="CHEBI:13193"/>
        <dbReference type="ChEBI" id="CHEBI:15377"/>
        <dbReference type="ChEBI" id="CHEBI:15379"/>
        <dbReference type="ChEBI" id="CHEBI:17499"/>
        <dbReference type="ChEBI" id="CHEBI:62743"/>
        <dbReference type="ChEBI" id="CHEBI:79065"/>
    </reaction>
</comment>
<evidence type="ECO:0000259" key="11">
    <source>
        <dbReference type="Pfam" id="PF01593"/>
    </source>
</evidence>
<dbReference type="KEGG" id="ccot:CCAX7_45230"/>
<evidence type="ECO:0000256" key="4">
    <source>
        <dbReference type="ARBA" id="ARBA00037901"/>
    </source>
</evidence>
<dbReference type="Proteomes" id="UP000287394">
    <property type="component" value="Chromosome"/>
</dbReference>
<evidence type="ECO:0000256" key="5">
    <source>
        <dbReference type="ARBA" id="ARBA00038194"/>
    </source>
</evidence>
<gene>
    <name evidence="12" type="ORF">CCAX7_45230</name>
</gene>
<dbReference type="PANTHER" id="PTHR43734:SF7">
    <property type="entry name" value="4,4'-DIAPONEUROSPORENE OXYGENASE"/>
    <property type="match status" value="1"/>
</dbReference>